<dbReference type="InterPro" id="IPR059106">
    <property type="entry name" value="WHD_MalT"/>
</dbReference>
<reference evidence="6 8" key="2">
    <citation type="submission" date="2018-06" db="EMBL/GenBank/DDBJ databases">
        <authorList>
            <consortium name="Pathogen Informatics"/>
            <person name="Doyle S."/>
        </authorList>
    </citation>
    <scope>NUCLEOTIDE SEQUENCE [LARGE SCALE GENOMIC DNA]</scope>
    <source>
        <strain evidence="6 8">NCTC10338</strain>
    </source>
</reference>
<proteinExistence type="predicted"/>
<dbReference type="Proteomes" id="UP000255295">
    <property type="component" value="Unassembled WGS sequence"/>
</dbReference>
<dbReference type="SUPFAM" id="SSF52540">
    <property type="entry name" value="P-loop containing nucleoside triphosphate hydrolases"/>
    <property type="match status" value="1"/>
</dbReference>
<keyword evidence="3" id="KW-0804">Transcription</keyword>
<evidence type="ECO:0000313" key="5">
    <source>
        <dbReference type="EMBL" id="AVK97539.1"/>
    </source>
</evidence>
<dbReference type="InterPro" id="IPR016032">
    <property type="entry name" value="Sig_transdc_resp-reg_C-effctor"/>
</dbReference>
<dbReference type="GO" id="GO:0003677">
    <property type="term" value="F:DNA binding"/>
    <property type="evidence" value="ECO:0007669"/>
    <property type="project" value="UniProtKB-KW"/>
</dbReference>
<dbReference type="Gene3D" id="1.25.40.10">
    <property type="entry name" value="Tetratricopeptide repeat domain"/>
    <property type="match status" value="1"/>
</dbReference>
<dbReference type="SUPFAM" id="SSF48452">
    <property type="entry name" value="TPR-like"/>
    <property type="match status" value="1"/>
</dbReference>
<dbReference type="Proteomes" id="UP000238825">
    <property type="component" value="Chromosome"/>
</dbReference>
<dbReference type="AlphaFoldDB" id="A0A2S0K2K3"/>
<dbReference type="InterPro" id="IPR011990">
    <property type="entry name" value="TPR-like_helical_dom_sf"/>
</dbReference>
<keyword evidence="2" id="KW-0238">DNA-binding</keyword>
<accession>A0A2S0K2K3</accession>
<dbReference type="GeneID" id="93257926"/>
<evidence type="ECO:0000256" key="3">
    <source>
        <dbReference type="ARBA" id="ARBA00023163"/>
    </source>
</evidence>
<dbReference type="SMART" id="SM00421">
    <property type="entry name" value="HTH_LUXR"/>
    <property type="match status" value="1"/>
</dbReference>
<keyword evidence="6" id="KW-0946">Virion</keyword>
<evidence type="ECO:0000259" key="4">
    <source>
        <dbReference type="PROSITE" id="PS50043"/>
    </source>
</evidence>
<dbReference type="Gene3D" id="3.40.50.300">
    <property type="entry name" value="P-loop containing nucleotide triphosphate hydrolases"/>
    <property type="match status" value="1"/>
</dbReference>
<dbReference type="InterPro" id="IPR036388">
    <property type="entry name" value="WH-like_DNA-bd_sf"/>
</dbReference>
<dbReference type="SUPFAM" id="SSF46894">
    <property type="entry name" value="C-terminal effector domain of the bipartite response regulators"/>
    <property type="match status" value="1"/>
</dbReference>
<keyword evidence="1" id="KW-0805">Transcription regulation</keyword>
<dbReference type="EMBL" id="UFSZ01000001">
    <property type="protein sequence ID" value="SUV16551.1"/>
    <property type="molecule type" value="Genomic_DNA"/>
</dbReference>
<dbReference type="InterPro" id="IPR041617">
    <property type="entry name" value="TPR_MalT"/>
</dbReference>
<evidence type="ECO:0000256" key="2">
    <source>
        <dbReference type="ARBA" id="ARBA00023125"/>
    </source>
</evidence>
<protein>
    <submittedName>
        <fullName evidence="5">Helix-turn-helix transcriptional regulator</fullName>
    </submittedName>
    <submittedName>
        <fullName evidence="6">Transcriptional regulator of spore coat protein</fullName>
    </submittedName>
</protein>
<keyword evidence="6" id="KW-0167">Capsid protein</keyword>
<dbReference type="PANTHER" id="PTHR44688">
    <property type="entry name" value="DNA-BINDING TRANSCRIPTIONAL ACTIVATOR DEVR_DOSR"/>
    <property type="match status" value="1"/>
</dbReference>
<dbReference type="CDD" id="cd06170">
    <property type="entry name" value="LuxR_C_like"/>
    <property type="match status" value="1"/>
</dbReference>
<dbReference type="InterPro" id="IPR000792">
    <property type="entry name" value="Tscrpt_reg_LuxR_C"/>
</dbReference>
<evidence type="ECO:0000313" key="7">
    <source>
        <dbReference type="Proteomes" id="UP000238825"/>
    </source>
</evidence>
<dbReference type="PANTHER" id="PTHR44688:SF16">
    <property type="entry name" value="DNA-BINDING TRANSCRIPTIONAL ACTIVATOR DEVR_DOSR"/>
    <property type="match status" value="1"/>
</dbReference>
<evidence type="ECO:0000313" key="8">
    <source>
        <dbReference type="Proteomes" id="UP000255295"/>
    </source>
</evidence>
<dbReference type="Pfam" id="PF00196">
    <property type="entry name" value="GerE"/>
    <property type="match status" value="1"/>
</dbReference>
<dbReference type="Pfam" id="PF25873">
    <property type="entry name" value="WHD_MalT"/>
    <property type="match status" value="1"/>
</dbReference>
<organism evidence="5 7">
    <name type="scientific">Lysinibacillus sphaericus</name>
    <name type="common">Bacillus sphaericus</name>
    <dbReference type="NCBI Taxonomy" id="1421"/>
    <lineage>
        <taxon>Bacteria</taxon>
        <taxon>Bacillati</taxon>
        <taxon>Bacillota</taxon>
        <taxon>Bacilli</taxon>
        <taxon>Bacillales</taxon>
        <taxon>Bacillaceae</taxon>
        <taxon>Lysinibacillus</taxon>
    </lineage>
</organism>
<dbReference type="PRINTS" id="PR00038">
    <property type="entry name" value="HTHLUXR"/>
</dbReference>
<dbReference type="Pfam" id="PF17874">
    <property type="entry name" value="TPR_MalT"/>
    <property type="match status" value="1"/>
</dbReference>
<dbReference type="Gene3D" id="1.10.10.10">
    <property type="entry name" value="Winged helix-like DNA-binding domain superfamily/Winged helix DNA-binding domain"/>
    <property type="match status" value="1"/>
</dbReference>
<dbReference type="InterPro" id="IPR027417">
    <property type="entry name" value="P-loop_NTPase"/>
</dbReference>
<dbReference type="RefSeq" id="WP_024363282.1">
    <property type="nucleotide sequence ID" value="NZ_BJNS01000030.1"/>
</dbReference>
<dbReference type="GO" id="GO:0006355">
    <property type="term" value="P:regulation of DNA-templated transcription"/>
    <property type="evidence" value="ECO:0007669"/>
    <property type="project" value="InterPro"/>
</dbReference>
<gene>
    <name evidence="6" type="primary">gerE_1</name>
    <name evidence="5" type="ORF">LS41612_15295</name>
    <name evidence="6" type="ORF">NCTC10338_01631</name>
</gene>
<sequence>MSTTLVSSKLTIPLNTPDLIERKQLFDLLQNQTYKKVTVLRAPAGYGKTTVLSSWFKSKKATVAWLSLDAADNDPIRFWTYAVHAVAKAYQCPIDQVLAPLLHTQDLATLEFFINSFLEELHALAKPIQIVLDDYHVIDNPVIHQLMTQFIEYLPVEIHVYLTTRTTLALPIAKWRVKQWLQEFDADHLRFTFQETKQFFSCKQVTPLNQQFLQQMLDKTEGWVAGLLLTRLANEHQVDLYDHIAQPFISEFLWQEIIQNLPTTTQKFLIKTSLLHELEPAICDQLTKQSNSLELLESLEAKGLFIIRLQTKKPVFRYHHLFAEALQVELNKQYSVQQVQTIVQEVSHAIYNQGNYHSAIELALKYEQYNQAALWIAEHLVQLYASGQTTTFMRWLHQLRSAHYTVSYEMLVIGFLTSITTMDTKIATSLMEELELRQHVEQWMAQEEHAAMAYIYESAKAYAIVASGGNLQLVEEIMRNLLANGPAPSRWDNVPIPYNIFEYKISRTSIGSKGKLQLFEEGEAVSKLFRETTLQTANVTAFSYGVAAESLYERSFIEAAQKELEIAIALGHQHQDPGLYIPMYLLKAKIYAHQKQSNTARIMLSQVLEDVSEKHWQTSIQIMQAYCFIVEGDSQNAEMLLLATKTKQPFWQLVYARLLLLKDTPQDALPVIIQVKTKAQQDDQVATMIEATVLEVICQHRLGNTAIALDILHKVLQWAAKYYYVRTLADEKELLPLLEQYFQLESLAAKWNPYPDYYLHYLQSCTTNVVRHEVLTPREKEVFDLLAKGVTNREIANMLNLSAGTIRVYLSTIYQKLGVKSRSQAILLAKK</sequence>
<dbReference type="PROSITE" id="PS50043">
    <property type="entry name" value="HTH_LUXR_2"/>
    <property type="match status" value="1"/>
</dbReference>
<name>A0A2S0K2K3_LYSSH</name>
<dbReference type="EMBL" id="CP019980">
    <property type="protein sequence ID" value="AVK97539.1"/>
    <property type="molecule type" value="Genomic_DNA"/>
</dbReference>
<evidence type="ECO:0000313" key="6">
    <source>
        <dbReference type="EMBL" id="SUV16551.1"/>
    </source>
</evidence>
<feature type="domain" description="HTH luxR-type" evidence="4">
    <location>
        <begin position="768"/>
        <end position="831"/>
    </location>
</feature>
<reference evidence="5 7" key="1">
    <citation type="submission" date="2017-03" db="EMBL/GenBank/DDBJ databases">
        <title>The whole genome sequencing and assembly of Lysinibacillus sphaericus DSM 28T strain.</title>
        <authorList>
            <person name="Lee Y.-J."/>
            <person name="Yi H."/>
            <person name="Bahn Y.-S."/>
            <person name="Kim J.F."/>
            <person name="Lee D.-W."/>
        </authorList>
    </citation>
    <scope>NUCLEOTIDE SEQUENCE [LARGE SCALE GENOMIC DNA]</scope>
    <source>
        <strain evidence="5 7">DSM 28</strain>
    </source>
</reference>
<evidence type="ECO:0000256" key="1">
    <source>
        <dbReference type="ARBA" id="ARBA00023015"/>
    </source>
</evidence>